<keyword evidence="1" id="KW-0677">Repeat</keyword>
<dbReference type="Proteomes" id="UP001620409">
    <property type="component" value="Unassembled WGS sequence"/>
</dbReference>
<evidence type="ECO:0000313" key="5">
    <source>
        <dbReference type="Proteomes" id="UP001620409"/>
    </source>
</evidence>
<keyword evidence="2 3" id="KW-0040">ANK repeat</keyword>
<dbReference type="InterPro" id="IPR002110">
    <property type="entry name" value="Ankyrin_rpt"/>
</dbReference>
<dbReference type="Gene3D" id="1.25.40.20">
    <property type="entry name" value="Ankyrin repeat-containing domain"/>
    <property type="match status" value="1"/>
</dbReference>
<feature type="repeat" description="ANK" evidence="3">
    <location>
        <begin position="115"/>
        <end position="147"/>
    </location>
</feature>
<evidence type="ECO:0000256" key="1">
    <source>
        <dbReference type="ARBA" id="ARBA00022737"/>
    </source>
</evidence>
<evidence type="ECO:0000256" key="2">
    <source>
        <dbReference type="ARBA" id="ARBA00023043"/>
    </source>
</evidence>
<dbReference type="PROSITE" id="PS50088">
    <property type="entry name" value="ANK_REPEAT"/>
    <property type="match status" value="2"/>
</dbReference>
<proteinExistence type="predicted"/>
<organism evidence="4 5">
    <name type="scientific">Dyella humi</name>
    <dbReference type="NCBI Taxonomy" id="1770547"/>
    <lineage>
        <taxon>Bacteria</taxon>
        <taxon>Pseudomonadati</taxon>
        <taxon>Pseudomonadota</taxon>
        <taxon>Gammaproteobacteria</taxon>
        <taxon>Lysobacterales</taxon>
        <taxon>Rhodanobacteraceae</taxon>
        <taxon>Dyella</taxon>
    </lineage>
</organism>
<dbReference type="PANTHER" id="PTHR24171">
    <property type="entry name" value="ANKYRIN REPEAT DOMAIN-CONTAINING PROTEIN 39-RELATED"/>
    <property type="match status" value="1"/>
</dbReference>
<reference evidence="4 5" key="1">
    <citation type="submission" date="2020-10" db="EMBL/GenBank/DDBJ databases">
        <title>Phylogeny of dyella-like bacteria.</title>
        <authorList>
            <person name="Fu J."/>
        </authorList>
    </citation>
    <scope>NUCLEOTIDE SEQUENCE [LARGE SCALE GENOMIC DNA]</scope>
    <source>
        <strain evidence="4 5">DHG40</strain>
    </source>
</reference>
<keyword evidence="5" id="KW-1185">Reference proteome</keyword>
<dbReference type="RefSeq" id="WP_380012149.1">
    <property type="nucleotide sequence ID" value="NZ_JADIKI010000023.1"/>
</dbReference>
<dbReference type="InterPro" id="IPR036770">
    <property type="entry name" value="Ankyrin_rpt-contain_sf"/>
</dbReference>
<evidence type="ECO:0000313" key="4">
    <source>
        <dbReference type="EMBL" id="MFK2855388.1"/>
    </source>
</evidence>
<dbReference type="PROSITE" id="PS50297">
    <property type="entry name" value="ANK_REP_REGION"/>
    <property type="match status" value="1"/>
</dbReference>
<dbReference type="Pfam" id="PF12796">
    <property type="entry name" value="Ank_2"/>
    <property type="match status" value="1"/>
</dbReference>
<dbReference type="EMBL" id="JADIKI010000023">
    <property type="protein sequence ID" value="MFK2855388.1"/>
    <property type="molecule type" value="Genomic_DNA"/>
</dbReference>
<dbReference type="SMART" id="SM00248">
    <property type="entry name" value="ANK"/>
    <property type="match status" value="3"/>
</dbReference>
<protein>
    <submittedName>
        <fullName evidence="4">Ankyrin repeat domain-containing protein</fullName>
    </submittedName>
</protein>
<feature type="repeat" description="ANK" evidence="3">
    <location>
        <begin position="82"/>
        <end position="114"/>
    </location>
</feature>
<dbReference type="PANTHER" id="PTHR24171:SF8">
    <property type="entry name" value="BRCA1-ASSOCIATED RING DOMAIN PROTEIN 1"/>
    <property type="match status" value="1"/>
</dbReference>
<name>A0ABW8IKS1_9GAMM</name>
<comment type="caution">
    <text evidence="4">The sequence shown here is derived from an EMBL/GenBank/DDBJ whole genome shotgun (WGS) entry which is preliminary data.</text>
</comment>
<sequence>MKQTKKVATTQPLDLNQQLVDAVNHGDMREVCRCLDAGADPNTRGRHNEPLLFELGPWPHESWPIWRELIKAGADVSVRDKHGSTILHWAAGADQVAFMALILDHGMDIEALDQFGNTALQEAVLSGAYDAVKELIEREANLLAKNLKGETPMDLVSYAHSYGFHIEFALEEAIAEREDDEGQDDEEEEVTE</sequence>
<gene>
    <name evidence="4" type="ORF">ISP18_12370</name>
</gene>
<dbReference type="SUPFAM" id="SSF48403">
    <property type="entry name" value="Ankyrin repeat"/>
    <property type="match status" value="1"/>
</dbReference>
<accession>A0ABW8IKS1</accession>
<evidence type="ECO:0000256" key="3">
    <source>
        <dbReference type="PROSITE-ProRule" id="PRU00023"/>
    </source>
</evidence>